<sequence length="115" mass="13738">MSSIPDFTNDETKLILDTLRERYAKDIETNIADVELRIYPGDRELTDCPAHYWEYDECHFILAKTGNEEYFCQFFYGSREQFGTGRERYDDLFTCITTLLQVQADHERDRQMNDE</sequence>
<dbReference type="AlphaFoldDB" id="A0A3B1AQ83"/>
<proteinExistence type="predicted"/>
<evidence type="ECO:0000313" key="1">
    <source>
        <dbReference type="EMBL" id="VAX08136.1"/>
    </source>
</evidence>
<reference evidence="1" key="1">
    <citation type="submission" date="2018-06" db="EMBL/GenBank/DDBJ databases">
        <authorList>
            <person name="Zhirakovskaya E."/>
        </authorList>
    </citation>
    <scope>NUCLEOTIDE SEQUENCE</scope>
</reference>
<dbReference type="EMBL" id="UOFY01000027">
    <property type="protein sequence ID" value="VAX08136.1"/>
    <property type="molecule type" value="Genomic_DNA"/>
</dbReference>
<organism evidence="1">
    <name type="scientific">hydrothermal vent metagenome</name>
    <dbReference type="NCBI Taxonomy" id="652676"/>
    <lineage>
        <taxon>unclassified sequences</taxon>
        <taxon>metagenomes</taxon>
        <taxon>ecological metagenomes</taxon>
    </lineage>
</organism>
<gene>
    <name evidence="1" type="ORF">MNBD_GAMMA25-418</name>
</gene>
<protein>
    <submittedName>
        <fullName evidence="1">Uncharacterized protein</fullName>
    </submittedName>
</protein>
<accession>A0A3B1AQ83</accession>
<name>A0A3B1AQ83_9ZZZZ</name>